<proteinExistence type="predicted"/>
<dbReference type="InterPro" id="IPR000572">
    <property type="entry name" value="OxRdtase_Mopterin-bd_dom"/>
</dbReference>
<dbReference type="PANTHER" id="PTHR19372">
    <property type="entry name" value="SULFITE REDUCTASE"/>
    <property type="match status" value="1"/>
</dbReference>
<dbReference type="Gene3D" id="2.60.40.650">
    <property type="match status" value="1"/>
</dbReference>
<feature type="transmembrane region" description="Helical" evidence="2">
    <location>
        <begin position="142"/>
        <end position="160"/>
    </location>
</feature>
<organism evidence="4 5">
    <name type="scientific">Brachybacterium kimchii</name>
    <dbReference type="NCBI Taxonomy" id="2942909"/>
    <lineage>
        <taxon>Bacteria</taxon>
        <taxon>Bacillati</taxon>
        <taxon>Actinomycetota</taxon>
        <taxon>Actinomycetes</taxon>
        <taxon>Micrococcales</taxon>
        <taxon>Dermabacteraceae</taxon>
        <taxon>Brachybacterium</taxon>
    </lineage>
</organism>
<feature type="compositionally biased region" description="Low complexity" evidence="1">
    <location>
        <begin position="183"/>
        <end position="202"/>
    </location>
</feature>
<keyword evidence="2" id="KW-0812">Transmembrane</keyword>
<feature type="region of interest" description="Disordered" evidence="1">
    <location>
        <begin position="528"/>
        <end position="549"/>
    </location>
</feature>
<gene>
    <name evidence="4" type="ORF">M4486_13970</name>
</gene>
<name>A0ABY4N2E8_9MICO</name>
<protein>
    <submittedName>
        <fullName evidence="4">Molybdopterin-dependent oxidoreductase</fullName>
    </submittedName>
</protein>
<evidence type="ECO:0000313" key="4">
    <source>
        <dbReference type="EMBL" id="UQN28724.1"/>
    </source>
</evidence>
<sequence>MVDLHSRPSTGSDPRRPTAPRPLRGIPWWSALAGIASGLVLLAVSGVCSLAFSSSSAPLIAVGGAFVDVVPPGLKDLVIGLFGTRDKLVLGISMLLVYAVVTGLLGILAARRPRTAAVLLALLGAAAGVFVLTRAQNSAADVVPTLAGTVIAVVSLLALVSRSGASPSADGQDGRKAPARPGAFPSATASSSTTVPSSAAAPPRRTLIAGTGVLAAIVAAGAQGLATSRDLSRKVAQFVLPTPQKRAAPIPAGAQVDVAGMPPFVTPNGDFYRIDTALAVPRVDPTSWSLRIHGLVDREIALDFSQLLAEPMVESHVTLTCVSNVVGGDLAGNATWIGVPVARLLERAGVQDGADMVLSRSTDGFTASTPLEALTDGRDSLLAVGMNGSPLPPEHGYPVRMVVPGLYGYVSATKWLTELTVTRFADQTAYWTSRGWSERGPIKTASRIDVPREGKDVEADGEGAVMLGGTAWAQHRGVRSVQVQIDDGSWLDAELGTAVTSDTWTQWALRWADARPGEHTARVRATDGTGELQTSQHADPAPNGSSGWHTIRFTVA</sequence>
<evidence type="ECO:0000313" key="5">
    <source>
        <dbReference type="Proteomes" id="UP001055868"/>
    </source>
</evidence>
<feature type="domain" description="Oxidoreductase molybdopterin-binding" evidence="3">
    <location>
        <begin position="278"/>
        <end position="428"/>
    </location>
</feature>
<evidence type="ECO:0000256" key="1">
    <source>
        <dbReference type="SAM" id="MobiDB-lite"/>
    </source>
</evidence>
<dbReference type="PANTHER" id="PTHR19372:SF7">
    <property type="entry name" value="SULFITE OXIDASE, MITOCHONDRIAL"/>
    <property type="match status" value="1"/>
</dbReference>
<reference evidence="4" key="1">
    <citation type="submission" date="2022-05" db="EMBL/GenBank/DDBJ databases">
        <title>Genomic analysis of Brachybacterium sp. CBA3104.</title>
        <authorList>
            <person name="Roh S.W."/>
            <person name="Kim Y.B."/>
            <person name="Kim Y."/>
        </authorList>
    </citation>
    <scope>NUCLEOTIDE SEQUENCE</scope>
    <source>
        <strain evidence="4">CBA3104</strain>
    </source>
</reference>
<keyword evidence="2" id="KW-1133">Transmembrane helix</keyword>
<feature type="transmembrane region" description="Helical" evidence="2">
    <location>
        <begin position="26"/>
        <end position="52"/>
    </location>
</feature>
<keyword evidence="2" id="KW-0472">Membrane</keyword>
<dbReference type="Gene3D" id="3.90.420.10">
    <property type="entry name" value="Oxidoreductase, molybdopterin-binding domain"/>
    <property type="match status" value="1"/>
</dbReference>
<feature type="transmembrane region" description="Helical" evidence="2">
    <location>
        <begin position="88"/>
        <end position="110"/>
    </location>
</feature>
<feature type="transmembrane region" description="Helical" evidence="2">
    <location>
        <begin position="117"/>
        <end position="136"/>
    </location>
</feature>
<dbReference type="InterPro" id="IPR014756">
    <property type="entry name" value="Ig_E-set"/>
</dbReference>
<dbReference type="SUPFAM" id="SSF56524">
    <property type="entry name" value="Oxidoreductase molybdopterin-binding domain"/>
    <property type="match status" value="1"/>
</dbReference>
<dbReference type="InterPro" id="IPR036374">
    <property type="entry name" value="OxRdtase_Mopterin-bd_sf"/>
</dbReference>
<keyword evidence="5" id="KW-1185">Reference proteome</keyword>
<dbReference type="RefSeq" id="WP_249477845.1">
    <property type="nucleotide sequence ID" value="NZ_CP097218.1"/>
</dbReference>
<feature type="transmembrane region" description="Helical" evidence="2">
    <location>
        <begin position="59"/>
        <end position="82"/>
    </location>
</feature>
<feature type="compositionally biased region" description="Polar residues" evidence="1">
    <location>
        <begin position="531"/>
        <end position="548"/>
    </location>
</feature>
<dbReference type="EMBL" id="CP097218">
    <property type="protein sequence ID" value="UQN28724.1"/>
    <property type="molecule type" value="Genomic_DNA"/>
</dbReference>
<evidence type="ECO:0000259" key="3">
    <source>
        <dbReference type="Pfam" id="PF00174"/>
    </source>
</evidence>
<dbReference type="Proteomes" id="UP001055868">
    <property type="component" value="Chromosome"/>
</dbReference>
<dbReference type="Pfam" id="PF00174">
    <property type="entry name" value="Oxidored_molyb"/>
    <property type="match status" value="1"/>
</dbReference>
<accession>A0ABY4N2E8</accession>
<evidence type="ECO:0000256" key="2">
    <source>
        <dbReference type="SAM" id="Phobius"/>
    </source>
</evidence>
<feature type="region of interest" description="Disordered" evidence="1">
    <location>
        <begin position="164"/>
        <end position="202"/>
    </location>
</feature>
<dbReference type="SUPFAM" id="SSF81296">
    <property type="entry name" value="E set domains"/>
    <property type="match status" value="1"/>
</dbReference>